<evidence type="ECO:0000313" key="2">
    <source>
        <dbReference type="Proteomes" id="UP000235672"/>
    </source>
</evidence>
<name>A0A2J6PNU2_9HELO</name>
<proteinExistence type="predicted"/>
<reference evidence="1 2" key="1">
    <citation type="submission" date="2016-05" db="EMBL/GenBank/DDBJ databases">
        <title>A degradative enzymes factory behind the ericoid mycorrhizal symbiosis.</title>
        <authorList>
            <consortium name="DOE Joint Genome Institute"/>
            <person name="Martino E."/>
            <person name="Morin E."/>
            <person name="Grelet G."/>
            <person name="Kuo A."/>
            <person name="Kohler A."/>
            <person name="Daghino S."/>
            <person name="Barry K."/>
            <person name="Choi C."/>
            <person name="Cichocki N."/>
            <person name="Clum A."/>
            <person name="Copeland A."/>
            <person name="Hainaut M."/>
            <person name="Haridas S."/>
            <person name="Labutti K."/>
            <person name="Lindquist E."/>
            <person name="Lipzen A."/>
            <person name="Khouja H.-R."/>
            <person name="Murat C."/>
            <person name="Ohm R."/>
            <person name="Olson A."/>
            <person name="Spatafora J."/>
            <person name="Veneault-Fourrey C."/>
            <person name="Henrissat B."/>
            <person name="Grigoriev I."/>
            <person name="Martin F."/>
            <person name="Perotto S."/>
        </authorList>
    </citation>
    <scope>NUCLEOTIDE SEQUENCE [LARGE SCALE GENOMIC DNA]</scope>
    <source>
        <strain evidence="1 2">UAMH 7357</strain>
    </source>
</reference>
<dbReference type="OrthoDB" id="5401974at2759"/>
<organism evidence="1 2">
    <name type="scientific">Hyaloscypha hepaticicola</name>
    <dbReference type="NCBI Taxonomy" id="2082293"/>
    <lineage>
        <taxon>Eukaryota</taxon>
        <taxon>Fungi</taxon>
        <taxon>Dikarya</taxon>
        <taxon>Ascomycota</taxon>
        <taxon>Pezizomycotina</taxon>
        <taxon>Leotiomycetes</taxon>
        <taxon>Helotiales</taxon>
        <taxon>Hyaloscyphaceae</taxon>
        <taxon>Hyaloscypha</taxon>
    </lineage>
</organism>
<accession>A0A2J6PNU2</accession>
<evidence type="ECO:0008006" key="3">
    <source>
        <dbReference type="Google" id="ProtNLM"/>
    </source>
</evidence>
<dbReference type="AlphaFoldDB" id="A0A2J6PNU2"/>
<keyword evidence="2" id="KW-1185">Reference proteome</keyword>
<protein>
    <recommendedName>
        <fullName evidence="3">DUF4219 domain-containing protein</fullName>
    </recommendedName>
</protein>
<dbReference type="EMBL" id="KZ613511">
    <property type="protein sequence ID" value="PMD15687.1"/>
    <property type="molecule type" value="Genomic_DNA"/>
</dbReference>
<dbReference type="Proteomes" id="UP000235672">
    <property type="component" value="Unassembled WGS sequence"/>
</dbReference>
<sequence>MTEQEQQQHARMLLEEENYNEWLIDIRALLQSKKLWQYAKTPLPARPEAPAEDTDTATKQQYIEAIQAYETEVEKHIEATDLVTPLISGNVKRKLILTDFDDINQMIAHLQELYNPASEQIFIQLFQQLFTLTPENLTIDEYLQQVKTLTERIDATNIDLTSDRRTLLILSM</sequence>
<evidence type="ECO:0000313" key="1">
    <source>
        <dbReference type="EMBL" id="PMD15687.1"/>
    </source>
</evidence>
<gene>
    <name evidence="1" type="ORF">NA56DRAFT_328837</name>
</gene>